<reference evidence="1" key="1">
    <citation type="submission" date="2018-02" db="EMBL/GenBank/DDBJ databases">
        <title>The genomes of Aspergillus section Nigri reveals drivers in fungal speciation.</title>
        <authorList>
            <consortium name="DOE Joint Genome Institute"/>
            <person name="Vesth T.C."/>
            <person name="Nybo J."/>
            <person name="Theobald S."/>
            <person name="Brandl J."/>
            <person name="Frisvad J.C."/>
            <person name="Nielsen K.F."/>
            <person name="Lyhne E.K."/>
            <person name="Kogle M.E."/>
            <person name="Kuo A."/>
            <person name="Riley R."/>
            <person name="Clum A."/>
            <person name="Nolan M."/>
            <person name="Lipzen A."/>
            <person name="Salamov A."/>
            <person name="Henrissat B."/>
            <person name="Wiebenga A."/>
            <person name="De vries R.P."/>
            <person name="Grigoriev I.V."/>
            <person name="Mortensen U.H."/>
            <person name="Andersen M.R."/>
            <person name="Baker S.E."/>
        </authorList>
    </citation>
    <scope>NUCLEOTIDE SEQUENCE</scope>
    <source>
        <strain evidence="1">CBS 621.78</strain>
    </source>
</reference>
<proteinExistence type="predicted"/>
<evidence type="ECO:0000313" key="2">
    <source>
        <dbReference type="Proteomes" id="UP000249057"/>
    </source>
</evidence>
<organism evidence="1 2">
    <name type="scientific">Aspergillus brunneoviolaceus CBS 621.78</name>
    <dbReference type="NCBI Taxonomy" id="1450534"/>
    <lineage>
        <taxon>Eukaryota</taxon>
        <taxon>Fungi</taxon>
        <taxon>Dikarya</taxon>
        <taxon>Ascomycota</taxon>
        <taxon>Pezizomycotina</taxon>
        <taxon>Eurotiomycetes</taxon>
        <taxon>Eurotiomycetidae</taxon>
        <taxon>Eurotiales</taxon>
        <taxon>Aspergillaceae</taxon>
        <taxon>Aspergillus</taxon>
        <taxon>Aspergillus subgen. Circumdati</taxon>
    </lineage>
</organism>
<accession>A0ACD1FRF8</accession>
<dbReference type="EMBL" id="KZ825456">
    <property type="protein sequence ID" value="RAH39563.1"/>
    <property type="molecule type" value="Genomic_DNA"/>
</dbReference>
<sequence length="126" mass="13934">MRMNQENPPPNPPSENDKKLNEYLLLLPDHASPTTLPTRLRHHASHLAHNRPHIDAHRITFGGPMLSSHTYTADDRLGQQNIIGSIHLGRAAGEAEVWVMVAADPYATLGVWDLGAVEVVPMRVLV</sequence>
<evidence type="ECO:0000313" key="1">
    <source>
        <dbReference type="EMBL" id="RAH39563.1"/>
    </source>
</evidence>
<keyword evidence="2" id="KW-1185">Reference proteome</keyword>
<gene>
    <name evidence="1" type="ORF">BO95DRAFT_402156</name>
</gene>
<dbReference type="Proteomes" id="UP000249057">
    <property type="component" value="Unassembled WGS sequence"/>
</dbReference>
<protein>
    <submittedName>
        <fullName evidence="1">Uncharacterized protein</fullName>
    </submittedName>
</protein>
<name>A0ACD1FRF8_9EURO</name>
<feature type="non-terminal residue" evidence="1">
    <location>
        <position position="126"/>
    </location>
</feature>